<protein>
    <submittedName>
        <fullName evidence="1">Uncharacterized protein</fullName>
    </submittedName>
</protein>
<keyword evidence="2" id="KW-1185">Reference proteome</keyword>
<dbReference type="Proteomes" id="UP000199729">
    <property type="component" value="Chromosome"/>
</dbReference>
<name>A0A221KES7_VITFI</name>
<dbReference type="EMBL" id="CP022423">
    <property type="protein sequence ID" value="ASM77552.1"/>
    <property type="molecule type" value="Genomic_DNA"/>
</dbReference>
<gene>
    <name evidence="1" type="ORF">VITFI_CDS1774</name>
</gene>
<organism evidence="1 2">
    <name type="scientific">Vitreoscilla filiformis</name>
    <dbReference type="NCBI Taxonomy" id="63"/>
    <lineage>
        <taxon>Bacteria</taxon>
        <taxon>Pseudomonadati</taxon>
        <taxon>Pseudomonadota</taxon>
        <taxon>Betaproteobacteria</taxon>
        <taxon>Neisseriales</taxon>
        <taxon>Neisseriaceae</taxon>
        <taxon>Vitreoscilla</taxon>
    </lineage>
</organism>
<proteinExistence type="predicted"/>
<dbReference type="AlphaFoldDB" id="A0A221KES7"/>
<dbReference type="KEGG" id="vff:VITFI_CDS1774"/>
<sequence length="200" mass="21781">MEPAVHRTSPATPATRWNRRQAMLGLGCAMAWPIASWADASAEARAHALFLQATQGQDRAAIEPAAAAYAELWRQHPNDLVLMAYTGATTAMLATTTWLPWRKMRFADDGLALLDKALARLSPTQNTVAYRATPAVLEIQFTAANTFLALPSLFNRRERGLSLLSAIVAHPLFKTAPTAFQTTVQAAQRRAQPVSEAASR</sequence>
<accession>A0A221KES7</accession>
<evidence type="ECO:0000313" key="2">
    <source>
        <dbReference type="Proteomes" id="UP000199729"/>
    </source>
</evidence>
<evidence type="ECO:0000313" key="1">
    <source>
        <dbReference type="EMBL" id="ASM77552.1"/>
    </source>
</evidence>
<reference evidence="1 2" key="1">
    <citation type="submission" date="2017-07" db="EMBL/GenBank/DDBJ databases">
        <title>Complete Genome Sequence of the cosmetic ferment Vitreoscilla filiformis (ATCC15551).</title>
        <authorList>
            <person name="Contreras S."/>
            <person name="Sagory-Zalkind P."/>
            <person name="Blanquart H."/>
            <person name="Iltis A."/>
            <person name="Morand S.C."/>
        </authorList>
    </citation>
    <scope>NUCLEOTIDE SEQUENCE [LARGE SCALE GENOMIC DNA]</scope>
    <source>
        <strain evidence="1 2">ATCC 15551</strain>
    </source>
</reference>